<evidence type="ECO:0000256" key="1">
    <source>
        <dbReference type="ARBA" id="ARBA00004648"/>
    </source>
</evidence>
<evidence type="ECO:0000313" key="8">
    <source>
        <dbReference type="Proteomes" id="UP000321570"/>
    </source>
</evidence>
<gene>
    <name evidence="7" type="ORF">WMSIL1_LOCUS9037</name>
</gene>
<evidence type="ECO:0000313" key="7">
    <source>
        <dbReference type="EMBL" id="VUZ50043.1"/>
    </source>
</evidence>
<dbReference type="Proteomes" id="UP000321570">
    <property type="component" value="Unassembled WGS sequence"/>
</dbReference>
<dbReference type="EMBL" id="CABIJS010000344">
    <property type="protein sequence ID" value="VUZ50043.1"/>
    <property type="molecule type" value="Genomic_DNA"/>
</dbReference>
<reference evidence="7 8" key="1">
    <citation type="submission" date="2019-07" db="EMBL/GenBank/DDBJ databases">
        <authorList>
            <person name="Jastrzebski P J."/>
            <person name="Paukszto L."/>
            <person name="Jastrzebski P J."/>
        </authorList>
    </citation>
    <scope>NUCLEOTIDE SEQUENCE [LARGE SCALE GENOMIC DNA]</scope>
    <source>
        <strain evidence="7 8">WMS-il1</strain>
    </source>
</reference>
<evidence type="ECO:0000256" key="3">
    <source>
        <dbReference type="ARBA" id="ARBA00022679"/>
    </source>
</evidence>
<evidence type="ECO:0000256" key="4">
    <source>
        <dbReference type="ARBA" id="ARBA00023136"/>
    </source>
</evidence>
<evidence type="ECO:0000256" key="2">
    <source>
        <dbReference type="ARBA" id="ARBA00010271"/>
    </source>
</evidence>
<dbReference type="Gene3D" id="3.90.550.10">
    <property type="entry name" value="Spore Coat Polysaccharide Biosynthesis Protein SpsA, Chain A"/>
    <property type="match status" value="1"/>
</dbReference>
<comment type="similarity">
    <text evidence="2">Belongs to the glycosyltransferase 47 family.</text>
</comment>
<comment type="subcellular location">
    <subcellularLocation>
        <location evidence="1">Endoplasmic reticulum membrane</location>
        <topology evidence="1">Single-pass type II membrane protein</topology>
    </subcellularLocation>
</comment>
<organism evidence="7 8">
    <name type="scientific">Hymenolepis diminuta</name>
    <name type="common">Rat tapeworm</name>
    <dbReference type="NCBI Taxonomy" id="6216"/>
    <lineage>
        <taxon>Eukaryota</taxon>
        <taxon>Metazoa</taxon>
        <taxon>Spiralia</taxon>
        <taxon>Lophotrochozoa</taxon>
        <taxon>Platyhelminthes</taxon>
        <taxon>Cestoda</taxon>
        <taxon>Eucestoda</taxon>
        <taxon>Cyclophyllidea</taxon>
        <taxon>Hymenolepididae</taxon>
        <taxon>Hymenolepis</taxon>
    </lineage>
</organism>
<protein>
    <recommendedName>
        <fullName evidence="6">Glycosyl transferase 64 domain-containing protein</fullName>
    </recommendedName>
</protein>
<dbReference type="InterPro" id="IPR029044">
    <property type="entry name" value="Nucleotide-diphossugar_trans"/>
</dbReference>
<keyword evidence="5" id="KW-1015">Disulfide bond</keyword>
<dbReference type="AlphaFoldDB" id="A0A564YTL3"/>
<name>A0A564YTL3_HYMDI</name>
<evidence type="ECO:0000259" key="6">
    <source>
        <dbReference type="Pfam" id="PF09258"/>
    </source>
</evidence>
<dbReference type="PANTHER" id="PTHR48261:SF2">
    <property type="entry name" value="ACETYLGLUCOSAMINYLTRANSFERASE"/>
    <property type="match status" value="1"/>
</dbReference>
<evidence type="ECO:0000256" key="5">
    <source>
        <dbReference type="ARBA" id="ARBA00023157"/>
    </source>
</evidence>
<keyword evidence="8" id="KW-1185">Reference proteome</keyword>
<keyword evidence="3" id="KW-0808">Transferase</keyword>
<dbReference type="InterPro" id="IPR004263">
    <property type="entry name" value="Exostosin"/>
</dbReference>
<accession>A0A564YTL3</accession>
<dbReference type="GO" id="GO:0005789">
    <property type="term" value="C:endoplasmic reticulum membrane"/>
    <property type="evidence" value="ECO:0007669"/>
    <property type="project" value="UniProtKB-SubCell"/>
</dbReference>
<dbReference type="GO" id="GO:1901135">
    <property type="term" value="P:carbohydrate derivative metabolic process"/>
    <property type="evidence" value="ECO:0007669"/>
    <property type="project" value="UniProtKB-ARBA"/>
</dbReference>
<feature type="domain" description="Glycosyl transferase 64" evidence="6">
    <location>
        <begin position="1"/>
        <end position="130"/>
    </location>
</feature>
<keyword evidence="4" id="KW-0472">Membrane</keyword>
<proteinExistence type="inferred from homology"/>
<dbReference type="InterPro" id="IPR015338">
    <property type="entry name" value="GT64_dom"/>
</dbReference>
<dbReference type="GO" id="GO:0016757">
    <property type="term" value="F:glycosyltransferase activity"/>
    <property type="evidence" value="ECO:0007669"/>
    <property type="project" value="InterPro"/>
</dbReference>
<dbReference type="Pfam" id="PF09258">
    <property type="entry name" value="Glyco_transf_64"/>
    <property type="match status" value="1"/>
</dbReference>
<sequence length="135" mass="15852">MVGFVSRGHDWSRKKRQFHYRSNSHGPYSLILTGASFIHKYYYYAYTFELPYEIYSAVDELMNCEDLAMNMLSQQIAERGPYRVFSLTRFSCILCKGGLSMKSNHYRVRSACLTNFINIFGYDPLKFSSVIYKSR</sequence>
<dbReference type="PANTHER" id="PTHR48261">
    <property type="entry name" value="ACETYLGLUCOSAMINYLTRANSFERASE"/>
    <property type="match status" value="1"/>
</dbReference>